<dbReference type="AlphaFoldDB" id="A0AAW5Q6Y1"/>
<dbReference type="Proteomes" id="UP001206890">
    <property type="component" value="Unassembled WGS sequence"/>
</dbReference>
<gene>
    <name evidence="3" type="ORF">AB6N35_09675</name>
    <name evidence="2" type="ORF">M3D93_06335</name>
</gene>
<keyword evidence="1" id="KW-0472">Membrane</keyword>
<dbReference type="Proteomes" id="UP001560293">
    <property type="component" value="Unassembled WGS sequence"/>
</dbReference>
<evidence type="ECO:0000313" key="5">
    <source>
        <dbReference type="Proteomes" id="UP001560293"/>
    </source>
</evidence>
<evidence type="ECO:0000313" key="2">
    <source>
        <dbReference type="EMBL" id="MCT2117370.1"/>
    </source>
</evidence>
<name>A0AAW5Q6Y1_9ACTN</name>
<dbReference type="RefSeq" id="WP_168169093.1">
    <property type="nucleotide sequence ID" value="NZ_JALXRO010000020.1"/>
</dbReference>
<sequence>MNISGPIWDFGDQLHGSVDELVSPGSVGNVIHGVLFIPSAVLYLVSEIFWGFGS</sequence>
<evidence type="ECO:0000313" key="3">
    <source>
        <dbReference type="EMBL" id="MEX6464611.1"/>
    </source>
</evidence>
<keyword evidence="1" id="KW-0812">Transmembrane</keyword>
<reference evidence="2" key="1">
    <citation type="submission" date="2022-04" db="EMBL/GenBank/DDBJ databases">
        <title>Human microbiome associated bacterial genomes.</title>
        <authorList>
            <person name="Sandstrom S."/>
            <person name="Salamzade R."/>
            <person name="Kalan L.R."/>
        </authorList>
    </citation>
    <scope>NUCLEOTIDE SEQUENCE</scope>
    <source>
        <strain evidence="2">P3-SID1762</strain>
    </source>
</reference>
<organism evidence="2 4">
    <name type="scientific">Dietzia cinnamea</name>
    <dbReference type="NCBI Taxonomy" id="321318"/>
    <lineage>
        <taxon>Bacteria</taxon>
        <taxon>Bacillati</taxon>
        <taxon>Actinomycetota</taxon>
        <taxon>Actinomycetes</taxon>
        <taxon>Mycobacteriales</taxon>
        <taxon>Dietziaceae</taxon>
        <taxon>Dietzia</taxon>
    </lineage>
</organism>
<protein>
    <submittedName>
        <fullName evidence="2">Uncharacterized protein</fullName>
    </submittedName>
</protein>
<comment type="caution">
    <text evidence="2">The sequence shown here is derived from an EMBL/GenBank/DDBJ whole genome shotgun (WGS) entry which is preliminary data.</text>
</comment>
<proteinExistence type="predicted"/>
<dbReference type="EMBL" id="JBFTEZ010000002">
    <property type="protein sequence ID" value="MEX6464611.1"/>
    <property type="molecule type" value="Genomic_DNA"/>
</dbReference>
<feature type="transmembrane region" description="Helical" evidence="1">
    <location>
        <begin position="30"/>
        <end position="52"/>
    </location>
</feature>
<reference evidence="3" key="3">
    <citation type="submission" date="2024-07" db="EMBL/GenBank/DDBJ databases">
        <authorList>
            <person name="Wildschutte H."/>
        </authorList>
    </citation>
    <scope>NUCLEOTIDE SEQUENCE</scope>
    <source>
        <strain evidence="3">N60</strain>
    </source>
</reference>
<keyword evidence="1" id="KW-1133">Transmembrane helix</keyword>
<evidence type="ECO:0000313" key="4">
    <source>
        <dbReference type="Proteomes" id="UP001206890"/>
    </source>
</evidence>
<keyword evidence="5" id="KW-1185">Reference proteome</keyword>
<evidence type="ECO:0000256" key="1">
    <source>
        <dbReference type="SAM" id="Phobius"/>
    </source>
</evidence>
<reference evidence="5" key="2">
    <citation type="submission" date="2024-07" db="EMBL/GenBank/DDBJ databases">
        <title>Pseudomonas strain that inhibits Aeromonas fish pathogens.</title>
        <authorList>
            <person name="Wildschutte H."/>
        </authorList>
    </citation>
    <scope>NUCLEOTIDE SEQUENCE [LARGE SCALE GENOMIC DNA]</scope>
    <source>
        <strain evidence="5">n60</strain>
    </source>
</reference>
<dbReference type="EMBL" id="JALXTC010000021">
    <property type="protein sequence ID" value="MCT2117370.1"/>
    <property type="molecule type" value="Genomic_DNA"/>
</dbReference>
<accession>A0AAW5Q6Y1</accession>